<reference evidence="1 2" key="1">
    <citation type="submission" date="2015-11" db="EMBL/GenBank/DDBJ databases">
        <title>Expanding the genomic diversity of Burkholderia species for the development of highly accurate diagnostics.</title>
        <authorList>
            <person name="Sahl J."/>
            <person name="Keim P."/>
            <person name="Wagner D."/>
        </authorList>
    </citation>
    <scope>NUCLEOTIDE SEQUENCE [LARGE SCALE GENOMIC DNA]</scope>
    <source>
        <strain evidence="1 2">MSMB2036</strain>
    </source>
</reference>
<protein>
    <submittedName>
        <fullName evidence="1">Uncharacterized protein</fullName>
    </submittedName>
</protein>
<comment type="caution">
    <text evidence="1">The sequence shown here is derived from an EMBL/GenBank/DDBJ whole genome shotgun (WGS) entry which is preliminary data.</text>
</comment>
<evidence type="ECO:0000313" key="1">
    <source>
        <dbReference type="EMBL" id="KVG67947.1"/>
    </source>
</evidence>
<organism evidence="1 2">
    <name type="scientific">Burkholderia ubonensis</name>
    <dbReference type="NCBI Taxonomy" id="101571"/>
    <lineage>
        <taxon>Bacteria</taxon>
        <taxon>Pseudomonadati</taxon>
        <taxon>Pseudomonadota</taxon>
        <taxon>Betaproteobacteria</taxon>
        <taxon>Burkholderiales</taxon>
        <taxon>Burkholderiaceae</taxon>
        <taxon>Burkholderia</taxon>
        <taxon>Burkholderia cepacia complex</taxon>
    </lineage>
</organism>
<evidence type="ECO:0000313" key="2">
    <source>
        <dbReference type="Proteomes" id="UP000064029"/>
    </source>
</evidence>
<dbReference type="EMBL" id="LOXM01000118">
    <property type="protein sequence ID" value="KVG67947.1"/>
    <property type="molecule type" value="Genomic_DNA"/>
</dbReference>
<name>A0A103RHT5_9BURK</name>
<sequence>MKCADHKAVRLFELRRVDELPFLFCQRQQLDLAIDAFSHRSFSDEIDPVLAGATGGHLSKVPDVRDTDLVDRGHTVVEPDLVNEPRNGRLIKIQVLGDLLLSRHEYDPLWRLASREKARVCCPAC</sequence>
<dbReference type="Proteomes" id="UP000064029">
    <property type="component" value="Unassembled WGS sequence"/>
</dbReference>
<accession>A0A103RHT5</accession>
<dbReference type="AlphaFoldDB" id="A0A103RHT5"/>
<gene>
    <name evidence="1" type="ORF">WJ33_24130</name>
</gene>
<proteinExistence type="predicted"/>